<organism evidence="1 2">
    <name type="scientific">Candidatus Yanofskybacteria bacterium RIFCSPHIGHO2_02_FULL_41_11</name>
    <dbReference type="NCBI Taxonomy" id="1802675"/>
    <lineage>
        <taxon>Bacteria</taxon>
        <taxon>Candidatus Yanofskyibacteriota</taxon>
    </lineage>
</organism>
<evidence type="ECO:0000313" key="2">
    <source>
        <dbReference type="Proteomes" id="UP000177167"/>
    </source>
</evidence>
<reference evidence="1 2" key="1">
    <citation type="journal article" date="2016" name="Nat. Commun.">
        <title>Thousands of microbial genomes shed light on interconnected biogeochemical processes in an aquifer system.</title>
        <authorList>
            <person name="Anantharaman K."/>
            <person name="Brown C.T."/>
            <person name="Hug L.A."/>
            <person name="Sharon I."/>
            <person name="Castelle C.J."/>
            <person name="Probst A.J."/>
            <person name="Thomas B.C."/>
            <person name="Singh A."/>
            <person name="Wilkins M.J."/>
            <person name="Karaoz U."/>
            <person name="Brodie E.L."/>
            <person name="Williams K.H."/>
            <person name="Hubbard S.S."/>
            <person name="Banfield J.F."/>
        </authorList>
    </citation>
    <scope>NUCLEOTIDE SEQUENCE [LARGE SCALE GENOMIC DNA]</scope>
</reference>
<protein>
    <submittedName>
        <fullName evidence="1">Uncharacterized protein</fullName>
    </submittedName>
</protein>
<comment type="caution">
    <text evidence="1">The sequence shown here is derived from an EMBL/GenBank/DDBJ whole genome shotgun (WGS) entry which is preliminary data.</text>
</comment>
<dbReference type="Proteomes" id="UP000177167">
    <property type="component" value="Unassembled WGS sequence"/>
</dbReference>
<name>A0A1F8F6E6_9BACT</name>
<accession>A0A1F8F6E6</accession>
<dbReference type="EMBL" id="MGJP01000068">
    <property type="protein sequence ID" value="OGN08130.1"/>
    <property type="molecule type" value="Genomic_DNA"/>
</dbReference>
<sequence length="315" mass="36298">MEITNSPPKLPEQALANRPSVEAMLNDIDEIHNEKISPALLKRLELLNELTETVMDAHRMVKIARKFVEYYGKKEDKDSFTEAQKKTIAGGVFFSDIGKTGPAKATPEQQRLIVEMFAIENVGANIKTMTVADFLHQFFGDDSERRINRFEELIDSFIQELDLDNSWDRELVRILRLGSFMTMRNFYNLHGRWTKDIVENNGVPPEAIGAASTHQVLEGVNKEIVGEHGEFKGNFGENKSFDWEEKIIIVWDKFDAVIRRSKKSYKEAIEYLRGLLKNNPKYADDEEFKTILDDLESFVKDEAEFIDAHYSIEPK</sequence>
<proteinExistence type="predicted"/>
<dbReference type="AlphaFoldDB" id="A0A1F8F6E6"/>
<gene>
    <name evidence="1" type="ORF">A3J46_06305</name>
</gene>
<evidence type="ECO:0000313" key="1">
    <source>
        <dbReference type="EMBL" id="OGN08130.1"/>
    </source>
</evidence>